<proteinExistence type="predicted"/>
<name>A0A2D2D2W6_METT3</name>
<dbReference type="PANTHER" id="PTHR43000">
    <property type="entry name" value="DTDP-D-GLUCOSE 4,6-DEHYDRATASE-RELATED"/>
    <property type="match status" value="1"/>
</dbReference>
<gene>
    <name evidence="2" type="ORF">CQW49_16720</name>
</gene>
<dbReference type="Gene3D" id="3.90.25.10">
    <property type="entry name" value="UDP-galactose 4-epimerase, domain 1"/>
    <property type="match status" value="1"/>
</dbReference>
<protein>
    <submittedName>
        <fullName evidence="2">Epimerase</fullName>
    </submittedName>
</protein>
<dbReference type="RefSeq" id="WP_003608632.1">
    <property type="nucleotide sequence ID" value="NZ_ADVE02000001.1"/>
</dbReference>
<dbReference type="KEGG" id="mtw:CQW49_16720"/>
<sequence>MPRDYARILLTGGTGFVGPYLQEALARAYPRARRFVLARPGEAPASPDWSPLVADIVDAEAVERAIDVAQPDLVAHLAAQASAAQSIHAAEATWRVNFLGSFHLASALARHAPSAVVLFVSTADVYGARLGDGPAREETPTSPLSAYARSKIAAETMLADVLPQTARLIVTRPFNHAGPGQDMRFALPSFAAQIAGIETGRLAPRLDVGDLSVRRDFLDVRDVVDAYARLVGAAPDLPPRSLFNIASGAPRSLSYMLDTLRACATRNFDIVVDPARLRPADIPVAVGDASKLRAATGWAPSHSIDAMLRDLLDHWRAQEARAEIR</sequence>
<accession>A0A2D2D2W6</accession>
<keyword evidence="3" id="KW-1185">Reference proteome</keyword>
<dbReference type="Gene3D" id="3.40.50.720">
    <property type="entry name" value="NAD(P)-binding Rossmann-like Domain"/>
    <property type="match status" value="1"/>
</dbReference>
<dbReference type="InterPro" id="IPR016040">
    <property type="entry name" value="NAD(P)-bd_dom"/>
</dbReference>
<feature type="domain" description="NAD(P)-binding" evidence="1">
    <location>
        <begin position="9"/>
        <end position="310"/>
    </location>
</feature>
<dbReference type="STRING" id="595536.GCA_000178815_01838"/>
<reference evidence="3" key="1">
    <citation type="submission" date="2017-10" db="EMBL/GenBank/DDBJ databases">
        <title>Completed PacBio SMRT sequence of Methylosinus trichosporium OB3b reveals presence of a third large plasmid.</title>
        <authorList>
            <person name="Charles T.C."/>
            <person name="Lynch M.D.J."/>
            <person name="Heil J.R."/>
            <person name="Cheng J."/>
        </authorList>
    </citation>
    <scope>NUCLEOTIDE SEQUENCE [LARGE SCALE GENOMIC DNA]</scope>
    <source>
        <strain evidence="3">OB3b</strain>
    </source>
</reference>
<evidence type="ECO:0000313" key="2">
    <source>
        <dbReference type="EMBL" id="ATQ69341.1"/>
    </source>
</evidence>
<evidence type="ECO:0000313" key="3">
    <source>
        <dbReference type="Proteomes" id="UP000230709"/>
    </source>
</evidence>
<evidence type="ECO:0000259" key="1">
    <source>
        <dbReference type="Pfam" id="PF16363"/>
    </source>
</evidence>
<organism evidence="2 3">
    <name type="scientific">Methylosinus trichosporium (strain ATCC 35070 / NCIMB 11131 / UNIQEM 75 / OB3b)</name>
    <dbReference type="NCBI Taxonomy" id="595536"/>
    <lineage>
        <taxon>Bacteria</taxon>
        <taxon>Pseudomonadati</taxon>
        <taxon>Pseudomonadota</taxon>
        <taxon>Alphaproteobacteria</taxon>
        <taxon>Hyphomicrobiales</taxon>
        <taxon>Methylocystaceae</taxon>
        <taxon>Methylosinus</taxon>
    </lineage>
</organism>
<dbReference type="InterPro" id="IPR036291">
    <property type="entry name" value="NAD(P)-bd_dom_sf"/>
</dbReference>
<dbReference type="SUPFAM" id="SSF51735">
    <property type="entry name" value="NAD(P)-binding Rossmann-fold domains"/>
    <property type="match status" value="1"/>
</dbReference>
<dbReference type="AlphaFoldDB" id="A0A2D2D2W6"/>
<dbReference type="Pfam" id="PF16363">
    <property type="entry name" value="GDP_Man_Dehyd"/>
    <property type="match status" value="1"/>
</dbReference>
<dbReference type="Proteomes" id="UP000230709">
    <property type="component" value="Chromosome"/>
</dbReference>
<dbReference type="EMBL" id="CP023737">
    <property type="protein sequence ID" value="ATQ69341.1"/>
    <property type="molecule type" value="Genomic_DNA"/>
</dbReference>